<evidence type="ECO:0000313" key="1">
    <source>
        <dbReference type="EMBL" id="KKQ28210.1"/>
    </source>
</evidence>
<organism evidence="1 2">
    <name type="scientific">Candidatus Magasanikbacteria bacterium GW2011_GWC2_37_14</name>
    <dbReference type="NCBI Taxonomy" id="1619046"/>
    <lineage>
        <taxon>Bacteria</taxon>
        <taxon>Candidatus Magasanikiibacteriota</taxon>
    </lineage>
</organism>
<dbReference type="STRING" id="1619046.US42_C0001G0061"/>
<proteinExistence type="predicted"/>
<protein>
    <submittedName>
        <fullName evidence="1">Uncharacterized protein</fullName>
    </submittedName>
</protein>
<accession>A0A0G0GPW8</accession>
<reference evidence="1 2" key="1">
    <citation type="journal article" date="2015" name="Nature">
        <title>rRNA introns, odd ribosomes, and small enigmatic genomes across a large radiation of phyla.</title>
        <authorList>
            <person name="Brown C.T."/>
            <person name="Hug L.A."/>
            <person name="Thomas B.C."/>
            <person name="Sharon I."/>
            <person name="Castelle C.J."/>
            <person name="Singh A."/>
            <person name="Wilkins M.J."/>
            <person name="Williams K.H."/>
            <person name="Banfield J.F."/>
        </authorList>
    </citation>
    <scope>NUCLEOTIDE SEQUENCE [LARGE SCALE GENOMIC DNA]</scope>
</reference>
<dbReference type="EMBL" id="LBSX01000001">
    <property type="protein sequence ID" value="KKQ28210.1"/>
    <property type="molecule type" value="Genomic_DNA"/>
</dbReference>
<dbReference type="AlphaFoldDB" id="A0A0G0GPW8"/>
<gene>
    <name evidence="1" type="ORF">US42_C0001G0061</name>
</gene>
<comment type="caution">
    <text evidence="1">The sequence shown here is derived from an EMBL/GenBank/DDBJ whole genome shotgun (WGS) entry which is preliminary data.</text>
</comment>
<dbReference type="Proteomes" id="UP000034849">
    <property type="component" value="Unassembled WGS sequence"/>
</dbReference>
<evidence type="ECO:0000313" key="2">
    <source>
        <dbReference type="Proteomes" id="UP000034849"/>
    </source>
</evidence>
<name>A0A0G0GPW8_9BACT</name>
<sequence length="120" mass="14582">MESFEEFLKRKGNKLIKMKDISRKGYYYFQREALTYMQQFNLKEKYYILERLKIVKMEGEITNKNNKIGNVEYRIGYYIIGKIRKAKDRWIWGQFCPMIPSSDFTKLIKKAKKEKTIINT</sequence>